<sequence>MDMAVFNPRYNLPDGSAIDMSTIANWQRQAVHMNILSANAGDISTPQNALEVNNNNIFTGATQHSSSITQATHGYRIGMNY</sequence>
<keyword evidence="2" id="KW-1185">Reference proteome</keyword>
<accession>A0ABP0H1Z0</accession>
<evidence type="ECO:0000313" key="2">
    <source>
        <dbReference type="Proteomes" id="UP001642483"/>
    </source>
</evidence>
<dbReference type="EMBL" id="CAWYQH010000174">
    <property type="protein sequence ID" value="CAK8697907.1"/>
    <property type="molecule type" value="Genomic_DNA"/>
</dbReference>
<comment type="caution">
    <text evidence="1">The sequence shown here is derived from an EMBL/GenBank/DDBJ whole genome shotgun (WGS) entry which is preliminary data.</text>
</comment>
<evidence type="ECO:0000313" key="1">
    <source>
        <dbReference type="EMBL" id="CAK8697907.1"/>
    </source>
</evidence>
<proteinExistence type="predicted"/>
<gene>
    <name evidence="1" type="ORF">CVLEPA_LOCUS31390</name>
</gene>
<reference evidence="1 2" key="1">
    <citation type="submission" date="2024-02" db="EMBL/GenBank/DDBJ databases">
        <authorList>
            <person name="Daric V."/>
            <person name="Darras S."/>
        </authorList>
    </citation>
    <scope>NUCLEOTIDE SEQUENCE [LARGE SCALE GENOMIC DNA]</scope>
</reference>
<dbReference type="Proteomes" id="UP001642483">
    <property type="component" value="Unassembled WGS sequence"/>
</dbReference>
<organism evidence="1 2">
    <name type="scientific">Clavelina lepadiformis</name>
    <name type="common">Light-bulb sea squirt</name>
    <name type="synonym">Ascidia lepadiformis</name>
    <dbReference type="NCBI Taxonomy" id="159417"/>
    <lineage>
        <taxon>Eukaryota</taxon>
        <taxon>Metazoa</taxon>
        <taxon>Chordata</taxon>
        <taxon>Tunicata</taxon>
        <taxon>Ascidiacea</taxon>
        <taxon>Aplousobranchia</taxon>
        <taxon>Clavelinidae</taxon>
        <taxon>Clavelina</taxon>
    </lineage>
</organism>
<name>A0ABP0H1Z0_CLALP</name>
<protein>
    <submittedName>
        <fullName evidence="1">Uncharacterized protein</fullName>
    </submittedName>
</protein>